<name>A0A3N4J9J5_9PEZI</name>
<organism evidence="2 3">
    <name type="scientific">Choiromyces venosus 120613-1</name>
    <dbReference type="NCBI Taxonomy" id="1336337"/>
    <lineage>
        <taxon>Eukaryota</taxon>
        <taxon>Fungi</taxon>
        <taxon>Dikarya</taxon>
        <taxon>Ascomycota</taxon>
        <taxon>Pezizomycotina</taxon>
        <taxon>Pezizomycetes</taxon>
        <taxon>Pezizales</taxon>
        <taxon>Tuberaceae</taxon>
        <taxon>Choiromyces</taxon>
    </lineage>
</organism>
<sequence length="353" mass="36078">MLPSSPVPAVHTTLPVNIVTATITVPCTTTTPMGAGAAAAATHIVTVGGTAGLVYTPPQISAAVGDLVHFIFMSNNHSVTQSTFAAPCNRPATGMDSDLRPNPNNTIVPAPFWAYTVTTTEPTWWYCKQRTGNHCGKGMVFAINPTAEKSFRMFLDTAIRINGTVSVPAAAGTATAALTPLPSVAAGTGSGSGDCKCQCFCPTTAYKRPAQITADPLSVHTTMQIITTTSPAPRVAGTNATTTLPSAISPSSTRPPSIPTALSLDTSSIPSPPPSRTINTSAPTALAAQTPSPPNTSTTPPPSVVSGYSSSLVLGLGAPRSTSFSQISVDFNTYSLGDLKSVLSLSIAPTPKP</sequence>
<dbReference type="InterPro" id="IPR052953">
    <property type="entry name" value="Ser-rich/MCO-related"/>
</dbReference>
<feature type="compositionally biased region" description="Pro residues" evidence="1">
    <location>
        <begin position="291"/>
        <end position="303"/>
    </location>
</feature>
<accession>A0A3N4J9J5</accession>
<dbReference type="STRING" id="1336337.A0A3N4J9J5"/>
<keyword evidence="3" id="KW-1185">Reference proteome</keyword>
<evidence type="ECO:0000313" key="3">
    <source>
        <dbReference type="Proteomes" id="UP000276215"/>
    </source>
</evidence>
<dbReference type="AlphaFoldDB" id="A0A3N4J9J5"/>
<dbReference type="EMBL" id="ML120432">
    <property type="protein sequence ID" value="RPA94906.1"/>
    <property type="molecule type" value="Genomic_DNA"/>
</dbReference>
<evidence type="ECO:0000256" key="1">
    <source>
        <dbReference type="SAM" id="MobiDB-lite"/>
    </source>
</evidence>
<gene>
    <name evidence="2" type="ORF">L873DRAFT_1391420</name>
</gene>
<dbReference type="CDD" id="cd00920">
    <property type="entry name" value="Cupredoxin"/>
    <property type="match status" value="1"/>
</dbReference>
<dbReference type="PANTHER" id="PTHR34883:SF4">
    <property type="entry name" value="CUPREDOXIN"/>
    <property type="match status" value="1"/>
</dbReference>
<feature type="compositionally biased region" description="Low complexity" evidence="1">
    <location>
        <begin position="245"/>
        <end position="261"/>
    </location>
</feature>
<evidence type="ECO:0000313" key="2">
    <source>
        <dbReference type="EMBL" id="RPA94906.1"/>
    </source>
</evidence>
<dbReference type="SUPFAM" id="SSF49503">
    <property type="entry name" value="Cupredoxins"/>
    <property type="match status" value="1"/>
</dbReference>
<feature type="region of interest" description="Disordered" evidence="1">
    <location>
        <begin position="230"/>
        <end position="307"/>
    </location>
</feature>
<dbReference type="Gene3D" id="2.60.40.420">
    <property type="entry name" value="Cupredoxins - blue copper proteins"/>
    <property type="match status" value="1"/>
</dbReference>
<reference evidence="2 3" key="1">
    <citation type="journal article" date="2018" name="Nat. Ecol. Evol.">
        <title>Pezizomycetes genomes reveal the molecular basis of ectomycorrhizal truffle lifestyle.</title>
        <authorList>
            <person name="Murat C."/>
            <person name="Payen T."/>
            <person name="Noel B."/>
            <person name="Kuo A."/>
            <person name="Morin E."/>
            <person name="Chen J."/>
            <person name="Kohler A."/>
            <person name="Krizsan K."/>
            <person name="Balestrini R."/>
            <person name="Da Silva C."/>
            <person name="Montanini B."/>
            <person name="Hainaut M."/>
            <person name="Levati E."/>
            <person name="Barry K.W."/>
            <person name="Belfiori B."/>
            <person name="Cichocki N."/>
            <person name="Clum A."/>
            <person name="Dockter R.B."/>
            <person name="Fauchery L."/>
            <person name="Guy J."/>
            <person name="Iotti M."/>
            <person name="Le Tacon F."/>
            <person name="Lindquist E.A."/>
            <person name="Lipzen A."/>
            <person name="Malagnac F."/>
            <person name="Mello A."/>
            <person name="Molinier V."/>
            <person name="Miyauchi S."/>
            <person name="Poulain J."/>
            <person name="Riccioni C."/>
            <person name="Rubini A."/>
            <person name="Sitrit Y."/>
            <person name="Splivallo R."/>
            <person name="Traeger S."/>
            <person name="Wang M."/>
            <person name="Zifcakova L."/>
            <person name="Wipf D."/>
            <person name="Zambonelli A."/>
            <person name="Paolocci F."/>
            <person name="Nowrousian M."/>
            <person name="Ottonello S."/>
            <person name="Baldrian P."/>
            <person name="Spatafora J.W."/>
            <person name="Henrissat B."/>
            <person name="Nagy L.G."/>
            <person name="Aury J.M."/>
            <person name="Wincker P."/>
            <person name="Grigoriev I.V."/>
            <person name="Bonfante P."/>
            <person name="Martin F.M."/>
        </authorList>
    </citation>
    <scope>NUCLEOTIDE SEQUENCE [LARGE SCALE GENOMIC DNA]</scope>
    <source>
        <strain evidence="2 3">120613-1</strain>
    </source>
</reference>
<protein>
    <recommendedName>
        <fullName evidence="4">Cupredoxin</fullName>
    </recommendedName>
</protein>
<feature type="compositionally biased region" description="Polar residues" evidence="1">
    <location>
        <begin position="276"/>
        <end position="290"/>
    </location>
</feature>
<proteinExistence type="predicted"/>
<dbReference type="PANTHER" id="PTHR34883">
    <property type="entry name" value="SERINE-RICH PROTEIN, PUTATIVE-RELATED-RELATED"/>
    <property type="match status" value="1"/>
</dbReference>
<dbReference type="Proteomes" id="UP000276215">
    <property type="component" value="Unassembled WGS sequence"/>
</dbReference>
<dbReference type="OrthoDB" id="1921208at2759"/>
<evidence type="ECO:0008006" key="4">
    <source>
        <dbReference type="Google" id="ProtNLM"/>
    </source>
</evidence>
<dbReference type="InterPro" id="IPR008972">
    <property type="entry name" value="Cupredoxin"/>
</dbReference>